<feature type="domain" description="Amidase" evidence="1">
    <location>
        <begin position="108"/>
        <end position="504"/>
    </location>
</feature>
<dbReference type="PANTHER" id="PTHR43372:SF4">
    <property type="entry name" value="FATTY-ACID AMIDE HYDROLASE 2"/>
    <property type="match status" value="1"/>
</dbReference>
<evidence type="ECO:0000313" key="3">
    <source>
        <dbReference type="Proteomes" id="UP000252706"/>
    </source>
</evidence>
<evidence type="ECO:0000259" key="1">
    <source>
        <dbReference type="Pfam" id="PF01425"/>
    </source>
</evidence>
<dbReference type="InterPro" id="IPR036928">
    <property type="entry name" value="AS_sf"/>
</dbReference>
<name>A0A366X835_9RHOB</name>
<dbReference type="InterPro" id="IPR052739">
    <property type="entry name" value="FAAH2"/>
</dbReference>
<dbReference type="Gene3D" id="3.90.1300.10">
    <property type="entry name" value="Amidase signature (AS) domain"/>
    <property type="match status" value="1"/>
</dbReference>
<dbReference type="Pfam" id="PF01425">
    <property type="entry name" value="Amidase"/>
    <property type="match status" value="1"/>
</dbReference>
<reference evidence="2 3" key="1">
    <citation type="submission" date="2018-07" db="EMBL/GenBank/DDBJ databases">
        <title>Modular assembly of carbohydrate-degrading microbial communities in the ocean.</title>
        <authorList>
            <person name="Enke T.N."/>
            <person name="Datta M.S."/>
            <person name="Schwartzman J.A."/>
            <person name="Cermak N."/>
            <person name="Schmitz D.A."/>
            <person name="Barrere J."/>
            <person name="Cordero O.X."/>
        </authorList>
    </citation>
    <scope>NUCLEOTIDE SEQUENCE [LARGE SCALE GENOMIC DNA]</scope>
    <source>
        <strain evidence="2 3">C3M10</strain>
    </source>
</reference>
<dbReference type="OrthoDB" id="9777859at2"/>
<gene>
    <name evidence="2" type="ORF">DS909_05635</name>
</gene>
<protein>
    <submittedName>
        <fullName evidence="2">Amidase</fullName>
    </submittedName>
</protein>
<dbReference type="AlphaFoldDB" id="A0A366X835"/>
<dbReference type="PANTHER" id="PTHR43372">
    <property type="entry name" value="FATTY-ACID AMIDE HYDROLASE"/>
    <property type="match status" value="1"/>
</dbReference>
<dbReference type="GO" id="GO:0012505">
    <property type="term" value="C:endomembrane system"/>
    <property type="evidence" value="ECO:0007669"/>
    <property type="project" value="TreeGrafter"/>
</dbReference>
<accession>A0A366X835</accession>
<sequence>MRTMFCAMICLLKATLRPLIHRIIRGSSPESTFLSKKHNRNSKAQMHLIVRHQTETSRTSGMLLHQNSSTQIIKELKTGKLTAHQLAQNQLDRIRRLNPKINAIVATDDTLRGNVSGPLSGLPITLKDQIHYQGMKCTFGSEHHKDFCPSSTAPVVEKLANAGAHIIGKTNLPPFAMDFQCSNPLFGTSNNPWNLDYTTGGSSGGGAAAVAAGLSFLDIGTDLSGSLRIPASFCGVFSLLPTENSLPNEGMMAGGTAPLKHFARMGPIARTAEDLDLAWAHMGDHSGPEEDFIMPDVFWSVDGAGIEVCAEITHSFATATHAWEAAGFHIRQQQPENFDFRRARRAFGEIMGFETGALMPAPIRLIARIFGRASARRSPEFIANVMLGYRHSQKHYDAARVEKRILSAAVDAFLGDNGVWVLPVTASSVFKHMLPTSDRNGVRDYANPLYINGQPANYFDAMTLFVTPISLTGHPVVTFPLGLDGNGLPIGVQLIGKKGREKHLIQTAKLLHSCLDKGDCPMLMTE</sequence>
<dbReference type="EMBL" id="QOCE01000013">
    <property type="protein sequence ID" value="RBW58447.1"/>
    <property type="molecule type" value="Genomic_DNA"/>
</dbReference>
<proteinExistence type="predicted"/>
<organism evidence="2 3">
    <name type="scientific">Phaeobacter gallaeciensis</name>
    <dbReference type="NCBI Taxonomy" id="60890"/>
    <lineage>
        <taxon>Bacteria</taxon>
        <taxon>Pseudomonadati</taxon>
        <taxon>Pseudomonadota</taxon>
        <taxon>Alphaproteobacteria</taxon>
        <taxon>Rhodobacterales</taxon>
        <taxon>Roseobacteraceae</taxon>
        <taxon>Phaeobacter</taxon>
    </lineage>
</organism>
<dbReference type="SUPFAM" id="SSF75304">
    <property type="entry name" value="Amidase signature (AS) enzymes"/>
    <property type="match status" value="1"/>
</dbReference>
<dbReference type="Proteomes" id="UP000252706">
    <property type="component" value="Unassembled WGS sequence"/>
</dbReference>
<dbReference type="InterPro" id="IPR023631">
    <property type="entry name" value="Amidase_dom"/>
</dbReference>
<evidence type="ECO:0000313" key="2">
    <source>
        <dbReference type="EMBL" id="RBW58447.1"/>
    </source>
</evidence>
<comment type="caution">
    <text evidence="2">The sequence shown here is derived from an EMBL/GenBank/DDBJ whole genome shotgun (WGS) entry which is preliminary data.</text>
</comment>